<gene>
    <name evidence="2" type="ORF">CVT26_010952</name>
</gene>
<dbReference type="Proteomes" id="UP000284706">
    <property type="component" value="Unassembled WGS sequence"/>
</dbReference>
<sequence>MLLSSENEKPDTGESAEEAKREGFENELLQAVKAFFHHELFTSAFSEPIKSPSQEPKLPVCRPTH</sequence>
<evidence type="ECO:0000313" key="2">
    <source>
        <dbReference type="EMBL" id="PPQ66251.1"/>
    </source>
</evidence>
<name>A0A409VJ14_9AGAR</name>
<reference evidence="2 3" key="1">
    <citation type="journal article" date="2018" name="Evol. Lett.">
        <title>Horizontal gene cluster transfer increased hallucinogenic mushroom diversity.</title>
        <authorList>
            <person name="Reynolds H.T."/>
            <person name="Vijayakumar V."/>
            <person name="Gluck-Thaler E."/>
            <person name="Korotkin H.B."/>
            <person name="Matheny P.B."/>
            <person name="Slot J.C."/>
        </authorList>
    </citation>
    <scope>NUCLEOTIDE SEQUENCE [LARGE SCALE GENOMIC DNA]</scope>
    <source>
        <strain evidence="2 3">SRW20</strain>
    </source>
</reference>
<feature type="region of interest" description="Disordered" evidence="1">
    <location>
        <begin position="1"/>
        <end position="24"/>
    </location>
</feature>
<dbReference type="AlphaFoldDB" id="A0A409VJ14"/>
<keyword evidence="3" id="KW-1185">Reference proteome</keyword>
<comment type="caution">
    <text evidence="2">The sequence shown here is derived from an EMBL/GenBank/DDBJ whole genome shotgun (WGS) entry which is preliminary data.</text>
</comment>
<dbReference type="EMBL" id="NHYE01005635">
    <property type="protein sequence ID" value="PPQ66251.1"/>
    <property type="molecule type" value="Genomic_DNA"/>
</dbReference>
<accession>A0A409VJ14</accession>
<organism evidence="2 3">
    <name type="scientific">Gymnopilus dilepis</name>
    <dbReference type="NCBI Taxonomy" id="231916"/>
    <lineage>
        <taxon>Eukaryota</taxon>
        <taxon>Fungi</taxon>
        <taxon>Dikarya</taxon>
        <taxon>Basidiomycota</taxon>
        <taxon>Agaricomycotina</taxon>
        <taxon>Agaricomycetes</taxon>
        <taxon>Agaricomycetidae</taxon>
        <taxon>Agaricales</taxon>
        <taxon>Agaricineae</taxon>
        <taxon>Hymenogastraceae</taxon>
        <taxon>Gymnopilus</taxon>
    </lineage>
</organism>
<protein>
    <submittedName>
        <fullName evidence="2">Uncharacterized protein</fullName>
    </submittedName>
</protein>
<evidence type="ECO:0000313" key="3">
    <source>
        <dbReference type="Proteomes" id="UP000284706"/>
    </source>
</evidence>
<dbReference type="InParanoid" id="A0A409VJ14"/>
<feature type="region of interest" description="Disordered" evidence="1">
    <location>
        <begin position="46"/>
        <end position="65"/>
    </location>
</feature>
<proteinExistence type="predicted"/>
<evidence type="ECO:0000256" key="1">
    <source>
        <dbReference type="SAM" id="MobiDB-lite"/>
    </source>
</evidence>